<keyword evidence="8" id="KW-1185">Reference proteome</keyword>
<keyword evidence="2 5" id="KW-0812">Transmembrane</keyword>
<protein>
    <submittedName>
        <fullName evidence="7">APC family permease</fullName>
    </submittedName>
</protein>
<feature type="domain" description="Amino acid permease/ SLC12A" evidence="6">
    <location>
        <begin position="41"/>
        <end position="437"/>
    </location>
</feature>
<evidence type="ECO:0000256" key="5">
    <source>
        <dbReference type="SAM" id="Phobius"/>
    </source>
</evidence>
<organism evidence="7 8">
    <name type="scientific">Nesterenkonia aerolata</name>
    <dbReference type="NCBI Taxonomy" id="3074079"/>
    <lineage>
        <taxon>Bacteria</taxon>
        <taxon>Bacillati</taxon>
        <taxon>Actinomycetota</taxon>
        <taxon>Actinomycetes</taxon>
        <taxon>Micrococcales</taxon>
        <taxon>Micrococcaceae</taxon>
        <taxon>Nesterenkonia</taxon>
    </lineage>
</organism>
<feature type="transmembrane region" description="Helical" evidence="5">
    <location>
        <begin position="175"/>
        <end position="200"/>
    </location>
</feature>
<dbReference type="PANTHER" id="PTHR42770">
    <property type="entry name" value="AMINO ACID TRANSPORTER-RELATED"/>
    <property type="match status" value="1"/>
</dbReference>
<dbReference type="RefSeq" id="WP_310547889.1">
    <property type="nucleotide sequence ID" value="NZ_JAVKGR010000003.1"/>
</dbReference>
<feature type="transmembrane region" description="Helical" evidence="5">
    <location>
        <begin position="375"/>
        <end position="395"/>
    </location>
</feature>
<dbReference type="InterPro" id="IPR004841">
    <property type="entry name" value="AA-permease/SLC12A_dom"/>
</dbReference>
<evidence type="ECO:0000256" key="4">
    <source>
        <dbReference type="ARBA" id="ARBA00023136"/>
    </source>
</evidence>
<comment type="caution">
    <text evidence="7">The sequence shown here is derived from an EMBL/GenBank/DDBJ whole genome shotgun (WGS) entry which is preliminary data.</text>
</comment>
<reference evidence="7 8" key="1">
    <citation type="submission" date="2023-09" db="EMBL/GenBank/DDBJ databases">
        <title>Description of three actinobacteria isolated from air of manufacturing shop in a pharmaceutical factory.</title>
        <authorList>
            <person name="Zhang D.-F."/>
        </authorList>
    </citation>
    <scope>NUCLEOTIDE SEQUENCE [LARGE SCALE GENOMIC DNA]</scope>
    <source>
        <strain evidence="7 8">LY-0111</strain>
    </source>
</reference>
<feature type="transmembrane region" description="Helical" evidence="5">
    <location>
        <begin position="251"/>
        <end position="274"/>
    </location>
</feature>
<keyword evidence="3 5" id="KW-1133">Transmembrane helix</keyword>
<feature type="transmembrane region" description="Helical" evidence="5">
    <location>
        <begin position="431"/>
        <end position="450"/>
    </location>
</feature>
<evidence type="ECO:0000313" key="8">
    <source>
        <dbReference type="Proteomes" id="UP001251870"/>
    </source>
</evidence>
<evidence type="ECO:0000256" key="3">
    <source>
        <dbReference type="ARBA" id="ARBA00022989"/>
    </source>
</evidence>
<feature type="transmembrane region" description="Helical" evidence="5">
    <location>
        <begin position="407"/>
        <end position="425"/>
    </location>
</feature>
<evidence type="ECO:0000256" key="2">
    <source>
        <dbReference type="ARBA" id="ARBA00022692"/>
    </source>
</evidence>
<feature type="transmembrane region" description="Helical" evidence="5">
    <location>
        <begin position="144"/>
        <end position="163"/>
    </location>
</feature>
<dbReference type="PIRSF" id="PIRSF006060">
    <property type="entry name" value="AA_transporter"/>
    <property type="match status" value="1"/>
</dbReference>
<feature type="transmembrane region" description="Helical" evidence="5">
    <location>
        <begin position="348"/>
        <end position="369"/>
    </location>
</feature>
<feature type="transmembrane region" description="Helical" evidence="5">
    <location>
        <begin position="40"/>
        <end position="59"/>
    </location>
</feature>
<feature type="transmembrane region" description="Helical" evidence="5">
    <location>
        <begin position="110"/>
        <end position="138"/>
    </location>
</feature>
<evidence type="ECO:0000313" key="7">
    <source>
        <dbReference type="EMBL" id="MDR8018903.1"/>
    </source>
</evidence>
<accession>A0ABU2DQX3</accession>
<sequence length="467" mass="49393">MTGTPHSAPGSDTGHELPDIGAGIGGASTLRRTLGLPSTVIFGLAYMVPLTVFTTYGIVTTVTGGHLPTAYLFTLATMLVTALAYANMVKAYPLAGSAYTYTEKSFGPGLGFIAGWALLLDYLFLPMINFMVIGLYLNAALPQVPTWLVILAAIILVTGMNVLGIKVAAGLNGLLLAVQAVFIITFAVMSALTLSGAAGVVDPLAPFYSEGISFTAVAAGAAILCLSFLGFDAVSTLSEETKNPTQTIPRAILICTLGAGLLFILLSWIGHLVLPDWESFTDVDTASVDVMREAGGAFLVAFFTAAYVSGCIASAVASQVSVSRILFSMGRNRLLPPRIFAVLHGRFRTPYLAAIVVGVVSLLALVVSLDVAASVISFGALIAFSAVNLSVIKHYAIDQRRFRGYDAVKYVALPSLGVVLCLWLWTSLTTLTFIVGIGWTCLGLIWLLIITRGFRRPVPQLDLREQA</sequence>
<dbReference type="InterPro" id="IPR050367">
    <property type="entry name" value="APC_superfamily"/>
</dbReference>
<evidence type="ECO:0000256" key="1">
    <source>
        <dbReference type="ARBA" id="ARBA00004141"/>
    </source>
</evidence>
<dbReference type="Pfam" id="PF00324">
    <property type="entry name" value="AA_permease"/>
    <property type="match status" value="1"/>
</dbReference>
<dbReference type="PANTHER" id="PTHR42770:SF8">
    <property type="entry name" value="PUTRESCINE IMPORTER PUUP"/>
    <property type="match status" value="1"/>
</dbReference>
<feature type="transmembrane region" description="Helical" evidence="5">
    <location>
        <begin position="71"/>
        <end position="89"/>
    </location>
</feature>
<feature type="transmembrane region" description="Helical" evidence="5">
    <location>
        <begin position="212"/>
        <end position="231"/>
    </location>
</feature>
<comment type="subcellular location">
    <subcellularLocation>
        <location evidence="1">Membrane</location>
        <topology evidence="1">Multi-pass membrane protein</topology>
    </subcellularLocation>
</comment>
<dbReference type="EMBL" id="JAVKGR010000003">
    <property type="protein sequence ID" value="MDR8018903.1"/>
    <property type="molecule type" value="Genomic_DNA"/>
</dbReference>
<dbReference type="Gene3D" id="1.20.1740.10">
    <property type="entry name" value="Amino acid/polyamine transporter I"/>
    <property type="match status" value="1"/>
</dbReference>
<feature type="transmembrane region" description="Helical" evidence="5">
    <location>
        <begin position="294"/>
        <end position="327"/>
    </location>
</feature>
<evidence type="ECO:0000259" key="6">
    <source>
        <dbReference type="Pfam" id="PF00324"/>
    </source>
</evidence>
<proteinExistence type="predicted"/>
<name>A0ABU2DQX3_9MICC</name>
<keyword evidence="4 5" id="KW-0472">Membrane</keyword>
<dbReference type="Proteomes" id="UP001251870">
    <property type="component" value="Unassembled WGS sequence"/>
</dbReference>
<gene>
    <name evidence="7" type="ORF">RIL96_04920</name>
</gene>